<feature type="chain" id="PRO_5039557405" description="Secreted protein" evidence="1">
    <location>
        <begin position="24"/>
        <end position="311"/>
    </location>
</feature>
<evidence type="ECO:0000313" key="3">
    <source>
        <dbReference type="Proteomes" id="UP000001918"/>
    </source>
</evidence>
<dbReference type="KEGG" id="tcu:Tcur_0445"/>
<evidence type="ECO:0008006" key="4">
    <source>
        <dbReference type="Google" id="ProtNLM"/>
    </source>
</evidence>
<keyword evidence="1" id="KW-0732">Signal</keyword>
<dbReference type="Proteomes" id="UP000001918">
    <property type="component" value="Chromosome"/>
</dbReference>
<reference evidence="2 3" key="1">
    <citation type="journal article" date="2011" name="Stand. Genomic Sci.">
        <title>Complete genome sequence of Thermomonospora curvata type strain (B9).</title>
        <authorList>
            <person name="Chertkov O."/>
            <person name="Sikorski J."/>
            <person name="Nolan M."/>
            <person name="Lapidus A."/>
            <person name="Lucas S."/>
            <person name="Del Rio T.G."/>
            <person name="Tice H."/>
            <person name="Cheng J.F."/>
            <person name="Goodwin L."/>
            <person name="Pitluck S."/>
            <person name="Liolios K."/>
            <person name="Ivanova N."/>
            <person name="Mavromatis K."/>
            <person name="Mikhailova N."/>
            <person name="Ovchinnikova G."/>
            <person name="Pati A."/>
            <person name="Chen A."/>
            <person name="Palaniappan K."/>
            <person name="Djao O.D."/>
            <person name="Land M."/>
            <person name="Hauser L."/>
            <person name="Chang Y.J."/>
            <person name="Jeffries C.D."/>
            <person name="Brettin T."/>
            <person name="Han C."/>
            <person name="Detter J.C."/>
            <person name="Rohde M."/>
            <person name="Goker M."/>
            <person name="Woyke T."/>
            <person name="Bristow J."/>
            <person name="Eisen J.A."/>
            <person name="Markowitz V."/>
            <person name="Hugenholtz P."/>
            <person name="Klenk H.P."/>
            <person name="Kyrpides N.C."/>
        </authorList>
    </citation>
    <scope>NUCLEOTIDE SEQUENCE [LARGE SCALE GENOMIC DNA]</scope>
    <source>
        <strain evidence="3">ATCC 19995 / DSM 43183 / JCM 3096 / KCTC 9072 / NBRC 15933 / NCIMB 10081 / Henssen B9</strain>
    </source>
</reference>
<dbReference type="eggNOG" id="ENOG5031QAS">
    <property type="taxonomic scope" value="Bacteria"/>
</dbReference>
<dbReference type="EMBL" id="CP001738">
    <property type="protein sequence ID" value="ACY96043.1"/>
    <property type="molecule type" value="Genomic_DNA"/>
</dbReference>
<sequence length="311" mass="32165">MRGKTIRSLAVAALGLGGLAALAGTAEAARAGALAAPKITGVVRVPAESADPESDKKTAVATCPAGKRVISGGGWVSAEQSGDVAKLALIELRPFYSSQVGSSGYHASAVETSVVPSAKWKVHAYAVCADISSLKGWDLRLDYTDTTDRPKHSKEVGCADPAKQRVVGTGAVAVTARGQEDKVTLQIARPSANGDIARAQSQKVDPAYTGLHRLDVYAICVDKPQGYEVKVAPSPQKDSESIKVASANCSSGRRPLGAGGGISNVAPPHISLKRIIPSNPDEGYAQVIAGEHTPTNANWDFITAYAICAAK</sequence>
<evidence type="ECO:0000256" key="1">
    <source>
        <dbReference type="SAM" id="SignalP"/>
    </source>
</evidence>
<feature type="signal peptide" evidence="1">
    <location>
        <begin position="1"/>
        <end position="23"/>
    </location>
</feature>
<gene>
    <name evidence="2" type="ordered locus">Tcur_0445</name>
</gene>
<proteinExistence type="predicted"/>
<evidence type="ECO:0000313" key="2">
    <source>
        <dbReference type="EMBL" id="ACY96043.1"/>
    </source>
</evidence>
<dbReference type="OrthoDB" id="3544312at2"/>
<protein>
    <recommendedName>
        <fullName evidence="4">Secreted protein</fullName>
    </recommendedName>
</protein>
<accession>D1A2M3</accession>
<name>D1A2M3_THECD</name>
<dbReference type="HOGENOM" id="CLU_894098_0_0_11"/>
<organism evidence="2 3">
    <name type="scientific">Thermomonospora curvata (strain ATCC 19995 / DSM 43183 / JCM 3096 / KCTC 9072 / NBRC 15933 / NCIMB 10081 / Henssen B9)</name>
    <dbReference type="NCBI Taxonomy" id="471852"/>
    <lineage>
        <taxon>Bacteria</taxon>
        <taxon>Bacillati</taxon>
        <taxon>Actinomycetota</taxon>
        <taxon>Actinomycetes</taxon>
        <taxon>Streptosporangiales</taxon>
        <taxon>Thermomonosporaceae</taxon>
        <taxon>Thermomonospora</taxon>
    </lineage>
</organism>
<dbReference type="AlphaFoldDB" id="D1A2M3"/>
<dbReference type="RefSeq" id="WP_012850827.1">
    <property type="nucleotide sequence ID" value="NC_013510.1"/>
</dbReference>
<keyword evidence="3" id="KW-1185">Reference proteome</keyword>